<evidence type="ECO:0000313" key="2">
    <source>
        <dbReference type="EMBL" id="KAL2478929.1"/>
    </source>
</evidence>
<keyword evidence="3" id="KW-1185">Reference proteome</keyword>
<gene>
    <name evidence="2" type="ORF">Fot_47943</name>
</gene>
<organism evidence="2 3">
    <name type="scientific">Forsythia ovata</name>
    <dbReference type="NCBI Taxonomy" id="205694"/>
    <lineage>
        <taxon>Eukaryota</taxon>
        <taxon>Viridiplantae</taxon>
        <taxon>Streptophyta</taxon>
        <taxon>Embryophyta</taxon>
        <taxon>Tracheophyta</taxon>
        <taxon>Spermatophyta</taxon>
        <taxon>Magnoliopsida</taxon>
        <taxon>eudicotyledons</taxon>
        <taxon>Gunneridae</taxon>
        <taxon>Pentapetalae</taxon>
        <taxon>asterids</taxon>
        <taxon>lamiids</taxon>
        <taxon>Lamiales</taxon>
        <taxon>Oleaceae</taxon>
        <taxon>Forsythieae</taxon>
        <taxon>Forsythia</taxon>
    </lineage>
</organism>
<proteinExistence type="predicted"/>
<dbReference type="EMBL" id="JBFOLJ010000014">
    <property type="protein sequence ID" value="KAL2478929.1"/>
    <property type="molecule type" value="Genomic_DNA"/>
</dbReference>
<sequence length="103" mass="11444">MSEAAVDISFALPPEELLLPSENVRRSDKEKMVINDEEEKTMPKKGMEDEDSVRDSQKAKHGRETPLRRAGENTLHPRNAIQTSIHPSIAGSSASISGLFRMN</sequence>
<comment type="caution">
    <text evidence="2">The sequence shown here is derived from an EMBL/GenBank/DDBJ whole genome shotgun (WGS) entry which is preliminary data.</text>
</comment>
<dbReference type="AlphaFoldDB" id="A0ABD1QVH1"/>
<evidence type="ECO:0000256" key="1">
    <source>
        <dbReference type="SAM" id="MobiDB-lite"/>
    </source>
</evidence>
<reference evidence="3" key="1">
    <citation type="submission" date="2024-07" db="EMBL/GenBank/DDBJ databases">
        <title>Two chromosome-level genome assemblies of Korean endemic species Abeliophyllum distichum and Forsythia ovata (Oleaceae).</title>
        <authorList>
            <person name="Jang H."/>
        </authorList>
    </citation>
    <scope>NUCLEOTIDE SEQUENCE [LARGE SCALE GENOMIC DNA]</scope>
</reference>
<accession>A0ABD1QVH1</accession>
<feature type="region of interest" description="Disordered" evidence="1">
    <location>
        <begin position="21"/>
        <end position="103"/>
    </location>
</feature>
<name>A0ABD1QVH1_9LAMI</name>
<feature type="compositionally biased region" description="Basic and acidic residues" evidence="1">
    <location>
        <begin position="23"/>
        <end position="71"/>
    </location>
</feature>
<feature type="compositionally biased region" description="Low complexity" evidence="1">
    <location>
        <begin position="88"/>
        <end position="103"/>
    </location>
</feature>
<protein>
    <submittedName>
        <fullName evidence="2">Uncharacterized protein</fullName>
    </submittedName>
</protein>
<evidence type="ECO:0000313" key="3">
    <source>
        <dbReference type="Proteomes" id="UP001604277"/>
    </source>
</evidence>
<dbReference type="Proteomes" id="UP001604277">
    <property type="component" value="Unassembled WGS sequence"/>
</dbReference>